<proteinExistence type="predicted"/>
<evidence type="ECO:0000256" key="1">
    <source>
        <dbReference type="SAM" id="Phobius"/>
    </source>
</evidence>
<feature type="transmembrane region" description="Helical" evidence="1">
    <location>
        <begin position="147"/>
        <end position="175"/>
    </location>
</feature>
<comment type="caution">
    <text evidence="2">The sequence shown here is derived from an EMBL/GenBank/DDBJ whole genome shotgun (WGS) entry which is preliminary data.</text>
</comment>
<name>A0A2A7U4J8_EDWTA</name>
<keyword evidence="1" id="KW-1133">Transmembrane helix</keyword>
<evidence type="ECO:0008006" key="4">
    <source>
        <dbReference type="Google" id="ProtNLM"/>
    </source>
</evidence>
<feature type="transmembrane region" description="Helical" evidence="1">
    <location>
        <begin position="325"/>
        <end position="347"/>
    </location>
</feature>
<accession>A0A2A7U4J8</accession>
<dbReference type="Proteomes" id="UP000219788">
    <property type="component" value="Unassembled WGS sequence"/>
</dbReference>
<evidence type="ECO:0000313" key="2">
    <source>
        <dbReference type="EMBL" id="PEH73201.1"/>
    </source>
</evidence>
<dbReference type="AlphaFoldDB" id="A0A2A7U4J8"/>
<feature type="transmembrane region" description="Helical" evidence="1">
    <location>
        <begin position="69"/>
        <end position="90"/>
    </location>
</feature>
<gene>
    <name evidence="2" type="ORF">CRM76_15325</name>
</gene>
<feature type="transmembrane region" description="Helical" evidence="1">
    <location>
        <begin position="7"/>
        <end position="26"/>
    </location>
</feature>
<feature type="transmembrane region" description="Helical" evidence="1">
    <location>
        <begin position="114"/>
        <end position="135"/>
    </location>
</feature>
<evidence type="ECO:0000313" key="3">
    <source>
        <dbReference type="Proteomes" id="UP000219788"/>
    </source>
</evidence>
<keyword evidence="1" id="KW-0812">Transmembrane</keyword>
<feature type="transmembrane region" description="Helical" evidence="1">
    <location>
        <begin position="187"/>
        <end position="208"/>
    </location>
</feature>
<organism evidence="2 3">
    <name type="scientific">Edwardsiella tarda</name>
    <dbReference type="NCBI Taxonomy" id="636"/>
    <lineage>
        <taxon>Bacteria</taxon>
        <taxon>Pseudomonadati</taxon>
        <taxon>Pseudomonadota</taxon>
        <taxon>Gammaproteobacteria</taxon>
        <taxon>Enterobacterales</taxon>
        <taxon>Hafniaceae</taxon>
        <taxon>Edwardsiella</taxon>
    </lineage>
</organism>
<protein>
    <recommendedName>
        <fullName evidence="4">Oligosaccharide repeat unit polymerase</fullName>
    </recommendedName>
</protein>
<reference evidence="3" key="1">
    <citation type="submission" date="2017-09" db="EMBL/GenBank/DDBJ databases">
        <title>FDA dAtabase for Regulatory Grade micrObial Sequences (FDA-ARGOS): Supporting development and validation of Infectious Disease Dx tests.</title>
        <authorList>
            <person name="Goldberg B."/>
            <person name="Campos J."/>
            <person name="Tallon L."/>
            <person name="Sadzewicz L."/>
            <person name="Ott S."/>
            <person name="Zhao X."/>
            <person name="Nagaraj S."/>
            <person name="Vavikolanu K."/>
            <person name="Aluvathingal J."/>
            <person name="Nadendla S."/>
            <person name="Geyer C."/>
            <person name="Sichtig H."/>
        </authorList>
    </citation>
    <scope>NUCLEOTIDE SEQUENCE [LARGE SCALE GENOMIC DNA]</scope>
    <source>
        <strain evidence="3">FDAARGOS_370</strain>
    </source>
</reference>
<feature type="transmembrane region" description="Helical" evidence="1">
    <location>
        <begin position="32"/>
        <end position="48"/>
    </location>
</feature>
<sequence length="412" mass="48896">MITVRKFILFVWLFPLGCYLIFPFELDFKPNYFYVFIILFSIIIMMTIDKMFHVRRVFYSPCVTQKDILFFKLMLIISLISFPLTVYDFLSRGVDFLGSVGNNRDIYTEHNSGFVSQLALFFMAFGLLSFFMFPVSGYMYDKYKWKIIFILLIMVFFSLIVGNRQIINVIFISIALKSIDSFKIRFFSKYLLFFLFIISVLLSFVLWFQFERQSFVSGGGEGQVDFLLKISNMKCVSDVLCGNASIIPLAYIFQYYGNEYHGITAVIESNADMPIFSQTLPVLYRRFSDFLMLPSYQQTRDVINGLIEAKYNMFPRFWRTMYAQIYLDFGWIGFALFNIFITMAMIINRVKYFKYGRYVNYVNYHYILFFMVFGIMFFPLIEPIQFFSFILLIIYNIYSHVRVGNKKVFSNI</sequence>
<keyword evidence="1" id="KW-0472">Membrane</keyword>
<feature type="transmembrane region" description="Helical" evidence="1">
    <location>
        <begin position="367"/>
        <end position="398"/>
    </location>
</feature>
<dbReference type="EMBL" id="PDDV01000013">
    <property type="protein sequence ID" value="PEH73201.1"/>
    <property type="molecule type" value="Genomic_DNA"/>
</dbReference>